<dbReference type="SUPFAM" id="SSF55073">
    <property type="entry name" value="Nucleotide cyclase"/>
    <property type="match status" value="1"/>
</dbReference>
<dbReference type="InterPro" id="IPR000160">
    <property type="entry name" value="GGDEF_dom"/>
</dbReference>
<dbReference type="PROSITE" id="PS50112">
    <property type="entry name" value="PAS"/>
    <property type="match status" value="4"/>
</dbReference>
<evidence type="ECO:0000259" key="3">
    <source>
        <dbReference type="PROSITE" id="PS50883"/>
    </source>
</evidence>
<proteinExistence type="predicted"/>
<dbReference type="CDD" id="cd00130">
    <property type="entry name" value="PAS"/>
    <property type="match status" value="4"/>
</dbReference>
<feature type="domain" description="PAS" evidence="1">
    <location>
        <begin position="132"/>
        <end position="184"/>
    </location>
</feature>
<evidence type="ECO:0000259" key="2">
    <source>
        <dbReference type="PROSITE" id="PS50113"/>
    </source>
</evidence>
<feature type="domain" description="PAS" evidence="1">
    <location>
        <begin position="398"/>
        <end position="471"/>
    </location>
</feature>
<dbReference type="CDD" id="cd01948">
    <property type="entry name" value="EAL"/>
    <property type="match status" value="1"/>
</dbReference>
<evidence type="ECO:0000259" key="4">
    <source>
        <dbReference type="PROSITE" id="PS50887"/>
    </source>
</evidence>
<dbReference type="InterPro" id="IPR000014">
    <property type="entry name" value="PAS"/>
</dbReference>
<dbReference type="InterPro" id="IPR035919">
    <property type="entry name" value="EAL_sf"/>
</dbReference>
<dbReference type="InterPro" id="IPR000700">
    <property type="entry name" value="PAS-assoc_C"/>
</dbReference>
<dbReference type="SMART" id="SM00267">
    <property type="entry name" value="GGDEF"/>
    <property type="match status" value="1"/>
</dbReference>
<dbReference type="InterPro" id="IPR029787">
    <property type="entry name" value="Nucleotide_cyclase"/>
</dbReference>
<dbReference type="Gene3D" id="3.20.20.450">
    <property type="entry name" value="EAL domain"/>
    <property type="match status" value="1"/>
</dbReference>
<feature type="domain" description="PAC" evidence="2">
    <location>
        <begin position="330"/>
        <end position="380"/>
    </location>
</feature>
<dbReference type="SUPFAM" id="SSF55785">
    <property type="entry name" value="PYP-like sensor domain (PAS domain)"/>
    <property type="match status" value="4"/>
</dbReference>
<dbReference type="PANTHER" id="PTHR44757:SF4">
    <property type="entry name" value="DIGUANYLATE CYCLASE DGCE-RELATED"/>
    <property type="match status" value="1"/>
</dbReference>
<dbReference type="PANTHER" id="PTHR44757">
    <property type="entry name" value="DIGUANYLATE CYCLASE DGCP"/>
    <property type="match status" value="1"/>
</dbReference>
<dbReference type="InterPro" id="IPR001633">
    <property type="entry name" value="EAL_dom"/>
</dbReference>
<dbReference type="FunFam" id="3.30.70.270:FF:000001">
    <property type="entry name" value="Diguanylate cyclase domain protein"/>
    <property type="match status" value="1"/>
</dbReference>
<dbReference type="Pfam" id="PF00563">
    <property type="entry name" value="EAL"/>
    <property type="match status" value="1"/>
</dbReference>
<dbReference type="SMART" id="SM00052">
    <property type="entry name" value="EAL"/>
    <property type="match status" value="1"/>
</dbReference>
<gene>
    <name evidence="5" type="ORF">SAMN05216417_11649</name>
</gene>
<feature type="domain" description="EAL" evidence="3">
    <location>
        <begin position="704"/>
        <end position="954"/>
    </location>
</feature>
<dbReference type="EMBL" id="FPBZ01000016">
    <property type="protein sequence ID" value="SFU69772.1"/>
    <property type="molecule type" value="Genomic_DNA"/>
</dbReference>
<name>A0A1I7IA14_9PROT</name>
<dbReference type="InterPro" id="IPR043128">
    <property type="entry name" value="Rev_trsase/Diguanyl_cyclase"/>
</dbReference>
<dbReference type="SMART" id="SM00086">
    <property type="entry name" value="PAC"/>
    <property type="match status" value="4"/>
</dbReference>
<dbReference type="Gene3D" id="3.30.450.20">
    <property type="entry name" value="PAS domain"/>
    <property type="match status" value="4"/>
</dbReference>
<dbReference type="InterPro" id="IPR052155">
    <property type="entry name" value="Biofilm_reg_signaling"/>
</dbReference>
<feature type="domain" description="GGDEF" evidence="4">
    <location>
        <begin position="560"/>
        <end position="693"/>
    </location>
</feature>
<dbReference type="PROSITE" id="PS50883">
    <property type="entry name" value="EAL"/>
    <property type="match status" value="1"/>
</dbReference>
<dbReference type="InterPro" id="IPR035965">
    <property type="entry name" value="PAS-like_dom_sf"/>
</dbReference>
<evidence type="ECO:0000259" key="1">
    <source>
        <dbReference type="PROSITE" id="PS50112"/>
    </source>
</evidence>
<dbReference type="Gene3D" id="3.30.70.270">
    <property type="match status" value="1"/>
</dbReference>
<accession>A0A1I7IA14</accession>
<dbReference type="Pfam" id="PF00990">
    <property type="entry name" value="GGDEF"/>
    <property type="match status" value="1"/>
</dbReference>
<feature type="domain" description="PAC" evidence="2">
    <location>
        <begin position="209"/>
        <end position="259"/>
    </location>
</feature>
<reference evidence="5 6" key="1">
    <citation type="submission" date="2016-10" db="EMBL/GenBank/DDBJ databases">
        <authorList>
            <person name="de Groot N.N."/>
        </authorList>
    </citation>
    <scope>NUCLEOTIDE SEQUENCE [LARGE SCALE GENOMIC DNA]</scope>
    <source>
        <strain evidence="5 6">Nl14</strain>
    </source>
</reference>
<dbReference type="PROSITE" id="PS50887">
    <property type="entry name" value="GGDEF"/>
    <property type="match status" value="1"/>
</dbReference>
<dbReference type="PROSITE" id="PS50113">
    <property type="entry name" value="PAC"/>
    <property type="match status" value="3"/>
</dbReference>
<sequence length="954" mass="106975">MKATVISTDFGKLVLDEMPDGAVVATSDGMVVYWNKGAQSIFGYTAAEALQIKFSELVGAPDHLWKIGQSLKDALETGASVSETLCRKKNGTLIHINISCKAMALEQRQNHYVLINSTDITPLKALRDAKLIKAKFGNLLDSIPDGIVIVNSTGRIVLVNTQAERLFGYQSGELGGQPVEILLPPQKRHLYAEERADYFTHPHTQRLGVGRELYGFRKDGTEFPVEVSLSPIETDDAMFSMSSVRDISQRKKAEQKFRGLLEAAPDAIVIVNRNGEIVLVNSQTEKLFGYEREQMLGKRMEMLIPPRYRSKHPGFREDFFHAPRTRPMGIGLELYGLRRDGTEFPVEISLSPIETEEGILVSSAIRDVTERKRTKEIHTQLRRDLTEREIAEKALFEEKERLRVTLSCIGDAVITTDTKGRITYLNPVAEAMAGRSSDETRGFLLQDIFQIIDAETNEAAPNPVERVLRDKETVSLNSHALLLRRDGQTFPIEDSAAPLRDQNGTIIGAVLVFRDVSHAQKMAMEMRYQATHDSLTGLINRHEFERRLKQALAGGEQGAAEHALLYLDLDQFKIVNDTCGHLAGDELLKQLTSLLQARLRKSDTLARLGGDEFGLLLEKCPKGSALRIAETLRQTVHDFRFIWEERVFSLGVSIGLVTFSTGEQTFSDVLRMADTACFLAKDNGRNRIQLYASDDKNLEKRRGEMGWVERLHKALDEQRFVLYSQKILPLSPTEPESDHYEILLRMKGENGELIPPMAFIPAAERYGLMPQIDRWVITTAFSQYTSRHPHWREGDLCTINLSGASISDEHLYDFLVEQFSRHGTPPGGICFEITETTAIANLTQAATLIRKLKELGCRFSLDDFGSGMSSFTYLKHLSVDYLKIDGMFIKNMAKDAIDRAMVEAISNIGHVMGIATIVEWVEDASFLEALRRIGVDYAQGYAIEKPCPAMGSCH</sequence>
<dbReference type="CDD" id="cd01949">
    <property type="entry name" value="GGDEF"/>
    <property type="match status" value="1"/>
</dbReference>
<protein>
    <submittedName>
        <fullName evidence="5">PAS domain S-box-containing protein/diguanylate cyclase (GGDEF) domain-containing protein</fullName>
    </submittedName>
</protein>
<feature type="domain" description="PAC" evidence="2">
    <location>
        <begin position="476"/>
        <end position="528"/>
    </location>
</feature>
<dbReference type="SUPFAM" id="SSF141868">
    <property type="entry name" value="EAL domain-like"/>
    <property type="match status" value="1"/>
</dbReference>
<evidence type="ECO:0000313" key="6">
    <source>
        <dbReference type="Proteomes" id="UP000182649"/>
    </source>
</evidence>
<feature type="domain" description="PAS" evidence="1">
    <location>
        <begin position="253"/>
        <end position="305"/>
    </location>
</feature>
<organism evidence="5 6">
    <name type="scientific">Nitrosospira multiformis</name>
    <dbReference type="NCBI Taxonomy" id="1231"/>
    <lineage>
        <taxon>Bacteria</taxon>
        <taxon>Pseudomonadati</taxon>
        <taxon>Pseudomonadota</taxon>
        <taxon>Betaproteobacteria</taxon>
        <taxon>Nitrosomonadales</taxon>
        <taxon>Nitrosomonadaceae</taxon>
        <taxon>Nitrosospira</taxon>
    </lineage>
</organism>
<dbReference type="Proteomes" id="UP000182649">
    <property type="component" value="Unassembled WGS sequence"/>
</dbReference>
<dbReference type="NCBIfam" id="TIGR00254">
    <property type="entry name" value="GGDEF"/>
    <property type="match status" value="1"/>
</dbReference>
<dbReference type="SMART" id="SM00091">
    <property type="entry name" value="PAS"/>
    <property type="match status" value="4"/>
</dbReference>
<dbReference type="Pfam" id="PF13426">
    <property type="entry name" value="PAS_9"/>
    <property type="match status" value="4"/>
</dbReference>
<evidence type="ECO:0000313" key="5">
    <source>
        <dbReference type="EMBL" id="SFU69772.1"/>
    </source>
</evidence>
<feature type="domain" description="PAS" evidence="1">
    <location>
        <begin position="7"/>
        <end position="78"/>
    </location>
</feature>
<dbReference type="InterPro" id="IPR001610">
    <property type="entry name" value="PAC"/>
</dbReference>
<dbReference type="GO" id="GO:0003824">
    <property type="term" value="F:catalytic activity"/>
    <property type="evidence" value="ECO:0007669"/>
    <property type="project" value="UniProtKB-ARBA"/>
</dbReference>
<dbReference type="AlphaFoldDB" id="A0A1I7IA14"/>
<dbReference type="NCBIfam" id="TIGR00229">
    <property type="entry name" value="sensory_box"/>
    <property type="match status" value="4"/>
</dbReference>